<name>A0A7S4FUE5_9EUGL</name>
<proteinExistence type="predicted"/>
<accession>A0A7S4FUE5</accession>
<dbReference type="AlphaFoldDB" id="A0A7S4FUE5"/>
<reference evidence="1" key="1">
    <citation type="submission" date="2021-01" db="EMBL/GenBank/DDBJ databases">
        <authorList>
            <person name="Corre E."/>
            <person name="Pelletier E."/>
            <person name="Niang G."/>
            <person name="Scheremetjew M."/>
            <person name="Finn R."/>
            <person name="Kale V."/>
            <person name="Holt S."/>
            <person name="Cochrane G."/>
            <person name="Meng A."/>
            <person name="Brown T."/>
            <person name="Cohen L."/>
        </authorList>
    </citation>
    <scope>NUCLEOTIDE SEQUENCE</scope>
    <source>
        <strain evidence="1">CCMP1594</strain>
    </source>
</reference>
<organism evidence="1">
    <name type="scientific">Eutreptiella gymnastica</name>
    <dbReference type="NCBI Taxonomy" id="73025"/>
    <lineage>
        <taxon>Eukaryota</taxon>
        <taxon>Discoba</taxon>
        <taxon>Euglenozoa</taxon>
        <taxon>Euglenida</taxon>
        <taxon>Spirocuta</taxon>
        <taxon>Euglenophyceae</taxon>
        <taxon>Eutreptiales</taxon>
        <taxon>Eutreptiaceae</taxon>
        <taxon>Eutreptiella</taxon>
    </lineage>
</organism>
<gene>
    <name evidence="1" type="ORF">EGYM00163_LOCUS25457</name>
</gene>
<protein>
    <submittedName>
        <fullName evidence="1">Uncharacterized protein</fullName>
    </submittedName>
</protein>
<sequence>MGLMEEYPALHTYCVGNGCAEDTAAGLVGGTEATGEGAGYLRRAHLPFGGGHCEKRLAITHEFTLSTAPTPLLPHCPLLPCPLRRTHCRDVRSCVLFYPWQTSPPGVQTCTRCSADVGGVPCFWLRSCARRLSVKLPLSFHFSRALVPGTSYRTPQRRSDVTLRSVAVGRGGVTTGTKPITVCIYSKSSRGPAGGLGATV</sequence>
<evidence type="ECO:0000313" key="1">
    <source>
        <dbReference type="EMBL" id="CAE0814303.1"/>
    </source>
</evidence>
<dbReference type="EMBL" id="HBJA01072322">
    <property type="protein sequence ID" value="CAE0814303.1"/>
    <property type="molecule type" value="Transcribed_RNA"/>
</dbReference>